<keyword evidence="5" id="KW-1185">Reference proteome</keyword>
<dbReference type="EMBL" id="PGTD01000017">
    <property type="protein sequence ID" value="PJE27993.1"/>
    <property type="molecule type" value="Genomic_DNA"/>
</dbReference>
<reference evidence="3 4" key="1">
    <citation type="submission" date="2017-09" db="EMBL/GenBank/DDBJ databases">
        <authorList>
            <person name="Ehlers B."/>
            <person name="Leendertz F.H."/>
        </authorList>
    </citation>
    <scope>NUCLEOTIDE SEQUENCE [LARGE SCALE GENOMIC DNA]</scope>
    <source>
        <strain evidence="3 4">CGMCC 1.12662</strain>
    </source>
</reference>
<evidence type="ECO:0000313" key="2">
    <source>
        <dbReference type="EMBL" id="PJE27993.1"/>
    </source>
</evidence>
<evidence type="ECO:0000256" key="1">
    <source>
        <dbReference type="SAM" id="Phobius"/>
    </source>
</evidence>
<evidence type="ECO:0000313" key="3">
    <source>
        <dbReference type="EMBL" id="SNY35448.1"/>
    </source>
</evidence>
<evidence type="ECO:0000313" key="5">
    <source>
        <dbReference type="Proteomes" id="UP000231702"/>
    </source>
</evidence>
<dbReference type="EMBL" id="OBEA01000001">
    <property type="protein sequence ID" value="SNY35448.1"/>
    <property type="molecule type" value="Genomic_DNA"/>
</dbReference>
<keyword evidence="1" id="KW-1133">Transmembrane helix</keyword>
<name>A0A285HIB3_9RHOB</name>
<proteinExistence type="predicted"/>
<keyword evidence="1" id="KW-0472">Membrane</keyword>
<feature type="transmembrane region" description="Helical" evidence="1">
    <location>
        <begin position="12"/>
        <end position="30"/>
    </location>
</feature>
<accession>A0A285HIB3</accession>
<evidence type="ECO:0000313" key="4">
    <source>
        <dbReference type="Proteomes" id="UP000231655"/>
    </source>
</evidence>
<reference evidence="2 5" key="2">
    <citation type="journal article" date="2018" name="Int. J. Syst. Evol. Microbiol.">
        <title>Pseudooceanicola lipolyticus sp. nov., a marine alphaproteobacterium, reclassification of Oceanicola flagellatus as Pseudooceanicola flagellatus comb. nov. and emended description of the genus Pseudooceanicola.</title>
        <authorList>
            <person name="Huang M.-M."/>
            <person name="Guo L.-L."/>
            <person name="Wu Y.-H."/>
            <person name="Lai Q.-L."/>
            <person name="Shao Z.-Z."/>
            <person name="Wang C.-S."/>
            <person name="Wu M."/>
            <person name="Xu X.-W."/>
        </authorList>
    </citation>
    <scope>NUCLEOTIDE SEQUENCE [LARGE SCALE GENOMIC DNA]</scope>
    <source>
        <strain evidence="2 5">Ar-45</strain>
    </source>
</reference>
<dbReference type="Proteomes" id="UP000231655">
    <property type="component" value="Unassembled WGS sequence"/>
</dbReference>
<gene>
    <name evidence="2" type="ORF">CVM39_15680</name>
    <name evidence="3" type="ORF">SAMN06297129_0019</name>
</gene>
<feature type="transmembrane region" description="Helical" evidence="1">
    <location>
        <begin position="42"/>
        <end position="63"/>
    </location>
</feature>
<organism evidence="3 4">
    <name type="scientific">Pseudooceanicola antarcticus</name>
    <dbReference type="NCBI Taxonomy" id="1247613"/>
    <lineage>
        <taxon>Bacteria</taxon>
        <taxon>Pseudomonadati</taxon>
        <taxon>Pseudomonadota</taxon>
        <taxon>Alphaproteobacteria</taxon>
        <taxon>Rhodobacterales</taxon>
        <taxon>Paracoccaceae</taxon>
        <taxon>Pseudooceanicola</taxon>
    </lineage>
</organism>
<protein>
    <submittedName>
        <fullName evidence="3">Uncharacterized protein</fullName>
    </submittedName>
</protein>
<sequence>MEEKDMKDIKGIRLSAMLVVWACYWGFVFWAAKAEVAAGHHVLVNAVIIAIGLLGAWLTYIVACRRIGWARGDDSAEGKA</sequence>
<dbReference type="AlphaFoldDB" id="A0A285HIB3"/>
<keyword evidence="1" id="KW-0812">Transmembrane</keyword>
<dbReference type="Proteomes" id="UP000231702">
    <property type="component" value="Unassembled WGS sequence"/>
</dbReference>